<feature type="compositionally biased region" description="Basic and acidic residues" evidence="1">
    <location>
        <begin position="74"/>
        <end position="88"/>
    </location>
</feature>
<dbReference type="PANTHER" id="PTHR13491:SF0">
    <property type="entry name" value="ZINC FINGER CCHC DOMAIN-CONTAINING PROTEIN 10"/>
    <property type="match status" value="1"/>
</dbReference>
<dbReference type="Gramene" id="OPUNC07G22510.1">
    <property type="protein sequence ID" value="OPUNC07G22510.1"/>
    <property type="gene ID" value="OPUNC07G22510"/>
</dbReference>
<name>A0A0E0LNX9_ORYPU</name>
<organism evidence="2">
    <name type="scientific">Oryza punctata</name>
    <name type="common">Red rice</name>
    <dbReference type="NCBI Taxonomy" id="4537"/>
    <lineage>
        <taxon>Eukaryota</taxon>
        <taxon>Viridiplantae</taxon>
        <taxon>Streptophyta</taxon>
        <taxon>Embryophyta</taxon>
        <taxon>Tracheophyta</taxon>
        <taxon>Spermatophyta</taxon>
        <taxon>Magnoliopsida</taxon>
        <taxon>Liliopsida</taxon>
        <taxon>Poales</taxon>
        <taxon>Poaceae</taxon>
        <taxon>BOP clade</taxon>
        <taxon>Oryzoideae</taxon>
        <taxon>Oryzeae</taxon>
        <taxon>Oryzinae</taxon>
        <taxon>Oryza</taxon>
    </lineage>
</organism>
<dbReference type="OMA" id="HTQCQKC"/>
<feature type="compositionally biased region" description="Basic and acidic residues" evidence="1">
    <location>
        <begin position="155"/>
        <end position="164"/>
    </location>
</feature>
<dbReference type="AlphaFoldDB" id="A0A0E0LNX9"/>
<evidence type="ECO:0000313" key="3">
    <source>
        <dbReference type="Proteomes" id="UP000026962"/>
    </source>
</evidence>
<dbReference type="PANTHER" id="PTHR13491">
    <property type="entry name" value="ZCCHC10 PROTEIN"/>
    <property type="match status" value="1"/>
</dbReference>
<evidence type="ECO:0000256" key="1">
    <source>
        <dbReference type="SAM" id="MobiDB-lite"/>
    </source>
</evidence>
<feature type="region of interest" description="Disordered" evidence="1">
    <location>
        <begin position="17"/>
        <end position="47"/>
    </location>
</feature>
<evidence type="ECO:0000313" key="2">
    <source>
        <dbReference type="EnsemblPlants" id="OPUNC07G22510.1"/>
    </source>
</evidence>
<feature type="compositionally biased region" description="Low complexity" evidence="1">
    <location>
        <begin position="29"/>
        <end position="42"/>
    </location>
</feature>
<dbReference type="Proteomes" id="UP000026962">
    <property type="component" value="Chromosome 7"/>
</dbReference>
<reference evidence="2" key="2">
    <citation type="submission" date="2018-05" db="EMBL/GenBank/DDBJ databases">
        <title>OpunRS2 (Oryza punctata Reference Sequence Version 2).</title>
        <authorList>
            <person name="Zhang J."/>
            <person name="Kudrna D."/>
            <person name="Lee S."/>
            <person name="Talag J."/>
            <person name="Welchert J."/>
            <person name="Wing R.A."/>
        </authorList>
    </citation>
    <scope>NUCLEOTIDE SEQUENCE [LARGE SCALE GENOMIC DNA]</scope>
</reference>
<dbReference type="InterPro" id="IPR039715">
    <property type="entry name" value="ZCCHC10"/>
</dbReference>
<dbReference type="HOGENOM" id="CLU_129544_0_0_1"/>
<proteinExistence type="predicted"/>
<feature type="region of interest" description="Disordered" evidence="1">
    <location>
        <begin position="68"/>
        <end position="88"/>
    </location>
</feature>
<protein>
    <submittedName>
        <fullName evidence="2">Uncharacterized protein</fullName>
    </submittedName>
</protein>
<dbReference type="Pfam" id="PF13917">
    <property type="entry name" value="zf-CCHC_3"/>
    <property type="match status" value="1"/>
</dbReference>
<dbReference type="EnsemblPlants" id="OPUNC07G22510.1">
    <property type="protein sequence ID" value="OPUNC07G22510.1"/>
    <property type="gene ID" value="OPUNC07G22510"/>
</dbReference>
<keyword evidence="3" id="KW-1185">Reference proteome</keyword>
<feature type="region of interest" description="Disordered" evidence="1">
    <location>
        <begin position="138"/>
        <end position="178"/>
    </location>
</feature>
<sequence>MPKASLSRLALAFPHALSIAKPSTRRARSSPSPAISSDSEAPNPTADQIKATALSAAKGLNRSQAECAATAAARNKEEGPSHWQERKEAKRQMYLMSTEKAAILGVKPKVSATSSLAAHTQCQKCFQPGHWTYETQQLKNPKLKKPALPVPYHFENPDMEKREEGGEEADERNFEGKI</sequence>
<accession>A0A0E0LNX9</accession>
<dbReference type="STRING" id="4537.A0A0E0LNX9"/>
<reference evidence="2" key="1">
    <citation type="submission" date="2015-04" db="UniProtKB">
        <authorList>
            <consortium name="EnsemblPlants"/>
        </authorList>
    </citation>
    <scope>IDENTIFICATION</scope>
</reference>
<dbReference type="eggNOG" id="KOG3116">
    <property type="taxonomic scope" value="Eukaryota"/>
</dbReference>